<keyword evidence="1" id="KW-0472">Membrane</keyword>
<evidence type="ECO:0000313" key="3">
    <source>
        <dbReference type="Proteomes" id="UP000789831"/>
    </source>
</evidence>
<keyword evidence="3" id="KW-1185">Reference proteome</keyword>
<keyword evidence="1" id="KW-1133">Transmembrane helix</keyword>
<keyword evidence="1" id="KW-0812">Transmembrane</keyword>
<comment type="caution">
    <text evidence="2">The sequence shown here is derived from an EMBL/GenBank/DDBJ whole genome shotgun (WGS) entry which is preliminary data.</text>
</comment>
<reference evidence="2" key="1">
    <citation type="submission" date="2021-06" db="EMBL/GenBank/DDBJ databases">
        <authorList>
            <person name="Kallberg Y."/>
            <person name="Tangrot J."/>
            <person name="Rosling A."/>
        </authorList>
    </citation>
    <scope>NUCLEOTIDE SEQUENCE</scope>
    <source>
        <strain evidence="2">MT106</strain>
    </source>
</reference>
<evidence type="ECO:0000256" key="1">
    <source>
        <dbReference type="SAM" id="Phobius"/>
    </source>
</evidence>
<accession>A0A9N8YL36</accession>
<feature type="transmembrane region" description="Helical" evidence="1">
    <location>
        <begin position="84"/>
        <end position="105"/>
    </location>
</feature>
<protein>
    <submittedName>
        <fullName evidence="2">7162_t:CDS:1</fullName>
    </submittedName>
</protein>
<evidence type="ECO:0000313" key="2">
    <source>
        <dbReference type="EMBL" id="CAG8440256.1"/>
    </source>
</evidence>
<proteinExistence type="predicted"/>
<organism evidence="2 3">
    <name type="scientific">Ambispora gerdemannii</name>
    <dbReference type="NCBI Taxonomy" id="144530"/>
    <lineage>
        <taxon>Eukaryota</taxon>
        <taxon>Fungi</taxon>
        <taxon>Fungi incertae sedis</taxon>
        <taxon>Mucoromycota</taxon>
        <taxon>Glomeromycotina</taxon>
        <taxon>Glomeromycetes</taxon>
        <taxon>Archaeosporales</taxon>
        <taxon>Ambisporaceae</taxon>
        <taxon>Ambispora</taxon>
    </lineage>
</organism>
<name>A0A9N8YL36_9GLOM</name>
<sequence>MENHNNNIIEEEKSKVYRYPESVPPKFQKYDDCDEVNLDKADSHYKNSIGLGNNSSGFCDFLPSSVHVPFFSAPSVQLGGKKRYCLCCSKLFVLIFSVIILISLFGKHPIHNRNRWCNSEPKFPWKGPTNFTFDPDILKNFQLEIKGYSLHGHVIISRSPKAKNVTIDTKILLNSPHFQDFVTVVTHEDRVTEKFSLLINSIGYGVRPACIFVQVEIKFPESLKYFGDLILDTFNTKIATEDMKGLIFEKVKWRAFDDSHIQADNLQARQISIYSNSKISGSYLVSDSLTFHTSNAEIDTILFEAHTVNGKIFVEITEPDEEVDSSGSNTIPKISLDTTNGNIEGSYYVNGEWQAATSSGNIEVEIYLPNDDDVSNYERKITRITGQTSNGHIIMDVSDEYQGRFHMATSNGKTEIKGGHDIQYTIDTKQMKTGYKGDDDTSQRNNELVLFSSNGKAILSFF</sequence>
<dbReference type="AlphaFoldDB" id="A0A9N8YL36"/>
<dbReference type="EMBL" id="CAJVPL010000062">
    <property type="protein sequence ID" value="CAG8440256.1"/>
    <property type="molecule type" value="Genomic_DNA"/>
</dbReference>
<gene>
    <name evidence="2" type="ORF">AGERDE_LOCUS1004</name>
</gene>
<dbReference type="Proteomes" id="UP000789831">
    <property type="component" value="Unassembled WGS sequence"/>
</dbReference>
<dbReference type="OrthoDB" id="5570013at2759"/>